<dbReference type="Gene3D" id="1.10.10.10">
    <property type="entry name" value="Winged helix-like DNA-binding domain superfamily/Winged helix DNA-binding domain"/>
    <property type="match status" value="1"/>
</dbReference>
<evidence type="ECO:0000256" key="1">
    <source>
        <dbReference type="ARBA" id="ARBA00022614"/>
    </source>
</evidence>
<dbReference type="Pfam" id="PF00931">
    <property type="entry name" value="NB-ARC"/>
    <property type="match status" value="1"/>
</dbReference>
<feature type="domain" description="Disease resistance protein winged helix" evidence="8">
    <location>
        <begin position="415"/>
        <end position="482"/>
    </location>
</feature>
<organism evidence="9">
    <name type="scientific">Noccaea caerulescens</name>
    <name type="common">Alpine penny-cress</name>
    <name type="synonym">Thlaspi caerulescens</name>
    <dbReference type="NCBI Taxonomy" id="107243"/>
    <lineage>
        <taxon>Eukaryota</taxon>
        <taxon>Viridiplantae</taxon>
        <taxon>Streptophyta</taxon>
        <taxon>Embryophyta</taxon>
        <taxon>Tracheophyta</taxon>
        <taxon>Spermatophyta</taxon>
        <taxon>Magnoliopsida</taxon>
        <taxon>eudicotyledons</taxon>
        <taxon>Gunneridae</taxon>
        <taxon>Pentapetalae</taxon>
        <taxon>rosids</taxon>
        <taxon>malvids</taxon>
        <taxon>Brassicales</taxon>
        <taxon>Brassicaceae</taxon>
        <taxon>Coluteocarpeae</taxon>
        <taxon>Noccaea</taxon>
    </lineage>
</organism>
<dbReference type="InterPro" id="IPR002182">
    <property type="entry name" value="NB-ARC"/>
</dbReference>
<dbReference type="AlphaFoldDB" id="A0A1J3JBL8"/>
<keyword evidence="6" id="KW-0175">Coiled coil</keyword>
<accession>A0A1J3JBL8</accession>
<evidence type="ECO:0000259" key="7">
    <source>
        <dbReference type="Pfam" id="PF00931"/>
    </source>
</evidence>
<feature type="domain" description="NB-ARC" evidence="7">
    <location>
        <begin position="159"/>
        <end position="329"/>
    </location>
</feature>
<dbReference type="FunFam" id="1.10.8.430:FF:000003">
    <property type="entry name" value="Probable disease resistance protein At5g66910"/>
    <property type="match status" value="1"/>
</dbReference>
<dbReference type="Gene3D" id="1.10.8.430">
    <property type="entry name" value="Helical domain of apoptotic protease-activating factors"/>
    <property type="match status" value="1"/>
</dbReference>
<dbReference type="InterPro" id="IPR036388">
    <property type="entry name" value="WH-like_DNA-bd_sf"/>
</dbReference>
<dbReference type="GO" id="GO:0006952">
    <property type="term" value="P:defense response"/>
    <property type="evidence" value="ECO:0007669"/>
    <property type="project" value="UniProtKB-KW"/>
</dbReference>
<keyword evidence="1" id="KW-0433">Leucine-rich repeat</keyword>
<evidence type="ECO:0000256" key="3">
    <source>
        <dbReference type="ARBA" id="ARBA00022741"/>
    </source>
</evidence>
<evidence type="ECO:0000256" key="4">
    <source>
        <dbReference type="ARBA" id="ARBA00022821"/>
    </source>
</evidence>
<feature type="coiled-coil region" evidence="6">
    <location>
        <begin position="29"/>
        <end position="63"/>
    </location>
</feature>
<dbReference type="PRINTS" id="PR00364">
    <property type="entry name" value="DISEASERSIST"/>
</dbReference>
<dbReference type="PANTHER" id="PTHR33463">
    <property type="entry name" value="NB-ARC DOMAIN-CONTAINING PROTEIN-RELATED"/>
    <property type="match status" value="1"/>
</dbReference>
<sequence>MGGCVSIQISCDQLINNVCSCLSRNRDYVHGLEDNLAALQRALEGIEQKREDLLRKIVVEERRGLQRLAVVQGWVSKVEEMVPRAREVLKMRSVQVKRLGLCGYCSKNPLLSYRYGKRVMKMVEEVESLRSQGDFAVVAERAVATRVEERPVRPMVGMEPMVESVWNRLMEDEIGILGLHGMGGVGKTTILSHINNRFSRAGVDYDVVIWVVVSKDLQIHKIQDEIWEKLRSDDEVWKQKTESRKACDIYNVLKQQKFVLLLDDIWSKVDLTKIGIPFPSKENGCKIVFTTRLKQVCGRMEVDSDMEVQCLSSEDAWELFSKKVGETTLNSHPDIPRLARTVAKKCRGLPLALNVIGESMAYKRTVQEWRLAIDVLTSSAAEFSGMEDEILPILKYSYDNLKSEQLRLCFKYCALFPEDYKIEKCDLVDYWIGEGIIIDGNKDRAENQGYEIMGSLVRSCLLMEEALEVETVKMHDVVRDVVIFRFKIDAFHSLHHQHTKRRQVIRTKKYMTGEKRIKNRAHQSLTSSCH</sequence>
<evidence type="ECO:0000256" key="2">
    <source>
        <dbReference type="ARBA" id="ARBA00022737"/>
    </source>
</evidence>
<keyword evidence="4" id="KW-0611">Plant defense</keyword>
<evidence type="ECO:0000256" key="5">
    <source>
        <dbReference type="ARBA" id="ARBA00022840"/>
    </source>
</evidence>
<name>A0A1J3JBL8_NOCCA</name>
<evidence type="ECO:0000259" key="8">
    <source>
        <dbReference type="Pfam" id="PF23559"/>
    </source>
</evidence>
<keyword evidence="3" id="KW-0547">Nucleotide-binding</keyword>
<dbReference type="FunFam" id="3.40.50.300:FF:001091">
    <property type="entry name" value="Probable disease resistance protein At1g61300"/>
    <property type="match status" value="1"/>
</dbReference>
<dbReference type="InterPro" id="IPR058922">
    <property type="entry name" value="WHD_DRP"/>
</dbReference>
<dbReference type="GO" id="GO:0005524">
    <property type="term" value="F:ATP binding"/>
    <property type="evidence" value="ECO:0007669"/>
    <property type="project" value="UniProtKB-KW"/>
</dbReference>
<dbReference type="GO" id="GO:0043531">
    <property type="term" value="F:ADP binding"/>
    <property type="evidence" value="ECO:0007669"/>
    <property type="project" value="InterPro"/>
</dbReference>
<proteinExistence type="predicted"/>
<evidence type="ECO:0000313" key="9">
    <source>
        <dbReference type="EMBL" id="JAU89308.1"/>
    </source>
</evidence>
<dbReference type="InterPro" id="IPR050905">
    <property type="entry name" value="Plant_NBS-LRR"/>
</dbReference>
<dbReference type="SUPFAM" id="SSF52540">
    <property type="entry name" value="P-loop containing nucleoside triphosphate hydrolases"/>
    <property type="match status" value="1"/>
</dbReference>
<gene>
    <name evidence="9" type="ORF">MP_TR18743_c0_g1_i1_g.53435</name>
</gene>
<evidence type="ECO:0000256" key="6">
    <source>
        <dbReference type="SAM" id="Coils"/>
    </source>
</evidence>
<dbReference type="InterPro" id="IPR027417">
    <property type="entry name" value="P-loop_NTPase"/>
</dbReference>
<dbReference type="Gene3D" id="3.40.50.300">
    <property type="entry name" value="P-loop containing nucleotide triphosphate hydrolases"/>
    <property type="match status" value="1"/>
</dbReference>
<dbReference type="Pfam" id="PF23559">
    <property type="entry name" value="WHD_DRP"/>
    <property type="match status" value="1"/>
</dbReference>
<dbReference type="InterPro" id="IPR042197">
    <property type="entry name" value="Apaf_helical"/>
</dbReference>
<protein>
    <submittedName>
        <fullName evidence="9">Putative disease resistance protein</fullName>
    </submittedName>
</protein>
<dbReference type="EMBL" id="GEVM01016630">
    <property type="protein sequence ID" value="JAU89308.1"/>
    <property type="molecule type" value="Transcribed_RNA"/>
</dbReference>
<reference evidence="9" key="1">
    <citation type="submission" date="2016-07" db="EMBL/GenBank/DDBJ databases">
        <title>De novo transcriptome assembly of four accessions of the metal hyperaccumulator plant Noccaea caerulescens.</title>
        <authorList>
            <person name="Blande D."/>
            <person name="Halimaa P."/>
            <person name="Tervahauta A.I."/>
            <person name="Aarts M.G."/>
            <person name="Karenlampi S.O."/>
        </authorList>
    </citation>
    <scope>NUCLEOTIDE SEQUENCE</scope>
</reference>
<dbReference type="FunFam" id="1.10.10.10:FF:000322">
    <property type="entry name" value="Probable disease resistance protein At1g63360"/>
    <property type="match status" value="1"/>
</dbReference>
<keyword evidence="5" id="KW-0067">ATP-binding</keyword>
<dbReference type="PANTHER" id="PTHR33463:SF220">
    <property type="entry name" value="NB-ARC DOMAIN-CONTAINING PROTEIN"/>
    <property type="match status" value="1"/>
</dbReference>
<keyword evidence="2" id="KW-0677">Repeat</keyword>